<protein>
    <recommendedName>
        <fullName evidence="4">Zn(2)-C6 fungal-type domain-containing protein</fullName>
    </recommendedName>
</protein>
<evidence type="ECO:0000313" key="6">
    <source>
        <dbReference type="Proteomes" id="UP000275078"/>
    </source>
</evidence>
<dbReference type="AlphaFoldDB" id="A0A3N4I7I6"/>
<dbReference type="Proteomes" id="UP000275078">
    <property type="component" value="Unassembled WGS sequence"/>
</dbReference>
<organism evidence="5 6">
    <name type="scientific">Ascobolus immersus RN42</name>
    <dbReference type="NCBI Taxonomy" id="1160509"/>
    <lineage>
        <taxon>Eukaryota</taxon>
        <taxon>Fungi</taxon>
        <taxon>Dikarya</taxon>
        <taxon>Ascomycota</taxon>
        <taxon>Pezizomycotina</taxon>
        <taxon>Pezizomycetes</taxon>
        <taxon>Pezizales</taxon>
        <taxon>Ascobolaceae</taxon>
        <taxon>Ascobolus</taxon>
    </lineage>
</organism>
<dbReference type="GO" id="GO:0000981">
    <property type="term" value="F:DNA-binding transcription factor activity, RNA polymerase II-specific"/>
    <property type="evidence" value="ECO:0007669"/>
    <property type="project" value="InterPro"/>
</dbReference>
<dbReference type="InterPro" id="IPR001138">
    <property type="entry name" value="Zn2Cys6_DnaBD"/>
</dbReference>
<dbReference type="OrthoDB" id="2399539at2759"/>
<dbReference type="GO" id="GO:0008270">
    <property type="term" value="F:zinc ion binding"/>
    <property type="evidence" value="ECO:0007669"/>
    <property type="project" value="InterPro"/>
</dbReference>
<dbReference type="EMBL" id="ML119686">
    <property type="protein sequence ID" value="RPA80668.1"/>
    <property type="molecule type" value="Genomic_DNA"/>
</dbReference>
<dbReference type="PANTHER" id="PTHR47431">
    <property type="entry name" value="ZN(II)2CYS6 TRANSCRIPTION FACTOR (EUROFUNG)-RELATED"/>
    <property type="match status" value="1"/>
</dbReference>
<dbReference type="SMART" id="SM00066">
    <property type="entry name" value="GAL4"/>
    <property type="match status" value="1"/>
</dbReference>
<dbReference type="Gene3D" id="4.10.240.10">
    <property type="entry name" value="Zn(2)-C6 fungal-type DNA-binding domain"/>
    <property type="match status" value="1"/>
</dbReference>
<dbReference type="SUPFAM" id="SSF57701">
    <property type="entry name" value="Zn2/Cys6 DNA-binding domain"/>
    <property type="match status" value="1"/>
</dbReference>
<dbReference type="InterPro" id="IPR007219">
    <property type="entry name" value="XnlR_reg_dom"/>
</dbReference>
<dbReference type="GO" id="GO:0003677">
    <property type="term" value="F:DNA binding"/>
    <property type="evidence" value="ECO:0007669"/>
    <property type="project" value="InterPro"/>
</dbReference>
<keyword evidence="6" id="KW-1185">Reference proteome</keyword>
<keyword evidence="2" id="KW-0539">Nucleus</keyword>
<dbReference type="PROSITE" id="PS50048">
    <property type="entry name" value="ZN2_CY6_FUNGAL_2"/>
    <property type="match status" value="1"/>
</dbReference>
<evidence type="ECO:0000256" key="3">
    <source>
        <dbReference type="SAM" id="MobiDB-lite"/>
    </source>
</evidence>
<feature type="domain" description="Zn(2)-C6 fungal-type" evidence="4">
    <location>
        <begin position="23"/>
        <end position="53"/>
    </location>
</feature>
<feature type="region of interest" description="Disordered" evidence="3">
    <location>
        <begin position="228"/>
        <end position="256"/>
    </location>
</feature>
<proteinExistence type="predicted"/>
<dbReference type="Pfam" id="PF04082">
    <property type="entry name" value="Fungal_trans"/>
    <property type="match status" value="1"/>
</dbReference>
<name>A0A3N4I7I6_ASCIM</name>
<dbReference type="CDD" id="cd00067">
    <property type="entry name" value="GAL4"/>
    <property type="match status" value="1"/>
</dbReference>
<feature type="compositionally biased region" description="Basic residues" evidence="3">
    <location>
        <begin position="245"/>
        <end position="254"/>
    </location>
</feature>
<dbReference type="InterPro" id="IPR036864">
    <property type="entry name" value="Zn2-C6_fun-type_DNA-bd_sf"/>
</dbReference>
<dbReference type="Pfam" id="PF00172">
    <property type="entry name" value="Zn_clus"/>
    <property type="match status" value="1"/>
</dbReference>
<reference evidence="5 6" key="1">
    <citation type="journal article" date="2018" name="Nat. Ecol. Evol.">
        <title>Pezizomycetes genomes reveal the molecular basis of ectomycorrhizal truffle lifestyle.</title>
        <authorList>
            <person name="Murat C."/>
            <person name="Payen T."/>
            <person name="Noel B."/>
            <person name="Kuo A."/>
            <person name="Morin E."/>
            <person name="Chen J."/>
            <person name="Kohler A."/>
            <person name="Krizsan K."/>
            <person name="Balestrini R."/>
            <person name="Da Silva C."/>
            <person name="Montanini B."/>
            <person name="Hainaut M."/>
            <person name="Levati E."/>
            <person name="Barry K.W."/>
            <person name="Belfiori B."/>
            <person name="Cichocki N."/>
            <person name="Clum A."/>
            <person name="Dockter R.B."/>
            <person name="Fauchery L."/>
            <person name="Guy J."/>
            <person name="Iotti M."/>
            <person name="Le Tacon F."/>
            <person name="Lindquist E.A."/>
            <person name="Lipzen A."/>
            <person name="Malagnac F."/>
            <person name="Mello A."/>
            <person name="Molinier V."/>
            <person name="Miyauchi S."/>
            <person name="Poulain J."/>
            <person name="Riccioni C."/>
            <person name="Rubini A."/>
            <person name="Sitrit Y."/>
            <person name="Splivallo R."/>
            <person name="Traeger S."/>
            <person name="Wang M."/>
            <person name="Zifcakova L."/>
            <person name="Wipf D."/>
            <person name="Zambonelli A."/>
            <person name="Paolocci F."/>
            <person name="Nowrousian M."/>
            <person name="Ottonello S."/>
            <person name="Baldrian P."/>
            <person name="Spatafora J.W."/>
            <person name="Henrissat B."/>
            <person name="Nagy L.G."/>
            <person name="Aury J.M."/>
            <person name="Wincker P."/>
            <person name="Grigoriev I.V."/>
            <person name="Bonfante P."/>
            <person name="Martin F.M."/>
        </authorList>
    </citation>
    <scope>NUCLEOTIDE SEQUENCE [LARGE SCALE GENOMIC DNA]</scope>
    <source>
        <strain evidence="5 6">RN42</strain>
    </source>
</reference>
<sequence length="732" mass="79168">MASSSGSGASARPSGGSRPVTAACLECRKRHLKCDGRQPVCSRCESMSVGCNWMRSRRGGKRTKLKANLNANAVAAAAAAAAASTAATIATINAQNQAQVQAQVQHQQQQQQQAAAVAAQAHVQASNMASMSMTVSAEMVPTTATNTPVSMVSTLVQSPAHHHMLIGPNTLQSQASSPVSGIPTSASALMVQQAHGQHHSASGNDHIHHPHTSMPLIGEGQGVHILNSIPSPSPLSPPPSVLSPHSHHHHHHQYHSASSSPEYIFADAAHIDFNPFNSIVPTDHTMPGVLTPFGAHLNLVDVFYHQFYPSHPFLPPHMRLIQSLRHNSETLTVLIPAVEYIASFYINIPDNSAFKQNAEQAVLESSSSSPFKLQALLLLAIGTHSSGFRETAEKYINKACEMVTELKLDQMDNNQENVFPEISDPVMRESLRRTVWEVFYNDVVLAAFRGDASQKMWRLLSGSLKLPCSDGEYVMQNIPNSPNFPQYENAYLSREADRTRCSSHAYRLDAVRLLAVILKHARSFEPSPDVAPATIESVKAEDLRIDFMLSTWEILLPSNLDIGMDFDPIMFQAHMIINCAIIFHHRPKSHLAYSLMSDTTVCAAPSKISPAASFAEAHTRKCLTSAGRIAQLITLYDINKCTPFFTCAVGIASIVHLASANIALLSGEEVDGAKQVVRLEVAALGKLARRWRVAEELEGQVRGMAKEVLGGSTMGGNEFGNAGLLAMSSPAS</sequence>
<evidence type="ECO:0000256" key="2">
    <source>
        <dbReference type="ARBA" id="ARBA00023242"/>
    </source>
</evidence>
<dbReference type="GO" id="GO:0006351">
    <property type="term" value="P:DNA-templated transcription"/>
    <property type="evidence" value="ECO:0007669"/>
    <property type="project" value="InterPro"/>
</dbReference>
<evidence type="ECO:0000259" key="4">
    <source>
        <dbReference type="PROSITE" id="PS50048"/>
    </source>
</evidence>
<evidence type="ECO:0000313" key="5">
    <source>
        <dbReference type="EMBL" id="RPA80668.1"/>
    </source>
</evidence>
<dbReference type="STRING" id="1160509.A0A3N4I7I6"/>
<evidence type="ECO:0000256" key="1">
    <source>
        <dbReference type="ARBA" id="ARBA00022723"/>
    </source>
</evidence>
<dbReference type="PROSITE" id="PS00463">
    <property type="entry name" value="ZN2_CY6_FUNGAL_1"/>
    <property type="match status" value="1"/>
</dbReference>
<dbReference type="PANTHER" id="PTHR47431:SF1">
    <property type="entry name" value="ZN(II)2CYS6 TRANSCRIPTION FACTOR (EUROFUNG)"/>
    <property type="match status" value="1"/>
</dbReference>
<accession>A0A3N4I7I6</accession>
<dbReference type="CDD" id="cd12148">
    <property type="entry name" value="fungal_TF_MHR"/>
    <property type="match status" value="1"/>
</dbReference>
<gene>
    <name evidence="5" type="ORF">BJ508DRAFT_415329</name>
</gene>
<keyword evidence="1" id="KW-0479">Metal-binding</keyword>
<feature type="compositionally biased region" description="Pro residues" evidence="3">
    <location>
        <begin position="231"/>
        <end position="241"/>
    </location>
</feature>